<organism evidence="3">
    <name type="scientific">Odontella aurita</name>
    <dbReference type="NCBI Taxonomy" id="265563"/>
    <lineage>
        <taxon>Eukaryota</taxon>
        <taxon>Sar</taxon>
        <taxon>Stramenopiles</taxon>
        <taxon>Ochrophyta</taxon>
        <taxon>Bacillariophyta</taxon>
        <taxon>Mediophyceae</taxon>
        <taxon>Biddulphiophycidae</taxon>
        <taxon>Eupodiscales</taxon>
        <taxon>Odontellaceae</taxon>
        <taxon>Odontella</taxon>
    </lineage>
</organism>
<evidence type="ECO:0000313" key="3">
    <source>
        <dbReference type="EMBL" id="CAE2260708.1"/>
    </source>
</evidence>
<keyword evidence="2" id="KW-0732">Signal</keyword>
<reference evidence="3" key="1">
    <citation type="submission" date="2021-01" db="EMBL/GenBank/DDBJ databases">
        <authorList>
            <person name="Corre E."/>
            <person name="Pelletier E."/>
            <person name="Niang G."/>
            <person name="Scheremetjew M."/>
            <person name="Finn R."/>
            <person name="Kale V."/>
            <person name="Holt S."/>
            <person name="Cochrane G."/>
            <person name="Meng A."/>
            <person name="Brown T."/>
            <person name="Cohen L."/>
        </authorList>
    </citation>
    <scope>NUCLEOTIDE SEQUENCE</scope>
    <source>
        <strain evidence="3">Isolate 1302-5</strain>
    </source>
</reference>
<dbReference type="AlphaFoldDB" id="A0A7S4N2S4"/>
<feature type="compositionally biased region" description="Low complexity" evidence="1">
    <location>
        <begin position="65"/>
        <end position="78"/>
    </location>
</feature>
<feature type="region of interest" description="Disordered" evidence="1">
    <location>
        <begin position="32"/>
        <end position="86"/>
    </location>
</feature>
<accession>A0A7S4N2S4</accession>
<sequence length="225" mass="23443">MAISTQRSLFLLLVLGASILYAYAEEGEQHVVSPTNTSDTSDNSTSSVISDGDGNETSTTLPIASGGSNSTGQNSSEQTESETVSGGFLGGIGIPEKCTDPVEKLGACFGRQYSIQNLDCLPCLSSDIMAPMQADPPQLPDSCEEVSDIMCHLASCCEPCNPFGRGGINCFNIEGGSSPDGQRCEINCDTSANTFNSRDSGATNLRSQGVAMVAAVVFSLSWIVV</sequence>
<evidence type="ECO:0000256" key="1">
    <source>
        <dbReference type="SAM" id="MobiDB-lite"/>
    </source>
</evidence>
<gene>
    <name evidence="3" type="ORF">OAUR00152_LOCUS26635</name>
</gene>
<dbReference type="EMBL" id="HBKQ01038530">
    <property type="protein sequence ID" value="CAE2260708.1"/>
    <property type="molecule type" value="Transcribed_RNA"/>
</dbReference>
<name>A0A7S4N2S4_9STRA</name>
<feature type="signal peptide" evidence="2">
    <location>
        <begin position="1"/>
        <end position="24"/>
    </location>
</feature>
<protein>
    <submittedName>
        <fullName evidence="3">Uncharacterized protein</fullName>
    </submittedName>
</protein>
<feature type="chain" id="PRO_5031554629" evidence="2">
    <location>
        <begin position="25"/>
        <end position="225"/>
    </location>
</feature>
<feature type="compositionally biased region" description="Low complexity" evidence="1">
    <location>
        <begin position="32"/>
        <end position="51"/>
    </location>
</feature>
<proteinExistence type="predicted"/>
<evidence type="ECO:0000256" key="2">
    <source>
        <dbReference type="SAM" id="SignalP"/>
    </source>
</evidence>